<feature type="signal peptide" evidence="1">
    <location>
        <begin position="1"/>
        <end position="20"/>
    </location>
</feature>
<keyword evidence="1" id="KW-0732">Signal</keyword>
<evidence type="ECO:0000313" key="2">
    <source>
        <dbReference type="EMBL" id="TNN82601.1"/>
    </source>
</evidence>
<feature type="chain" id="PRO_5021264860" description="Secreted protein" evidence="1">
    <location>
        <begin position="21"/>
        <end position="101"/>
    </location>
</feature>
<reference evidence="2 3" key="1">
    <citation type="submission" date="2019-03" db="EMBL/GenBank/DDBJ databases">
        <title>First draft genome of Liparis tanakae, snailfish: a comprehensive survey of snailfish specific genes.</title>
        <authorList>
            <person name="Kim W."/>
            <person name="Song I."/>
            <person name="Jeong J.-H."/>
            <person name="Kim D."/>
            <person name="Kim S."/>
            <person name="Ryu S."/>
            <person name="Song J.Y."/>
            <person name="Lee S.K."/>
        </authorList>
    </citation>
    <scope>NUCLEOTIDE SEQUENCE [LARGE SCALE GENOMIC DNA]</scope>
    <source>
        <tissue evidence="2">Muscle</tissue>
    </source>
</reference>
<comment type="caution">
    <text evidence="2">The sequence shown here is derived from an EMBL/GenBank/DDBJ whole genome shotgun (WGS) entry which is preliminary data.</text>
</comment>
<evidence type="ECO:0000313" key="3">
    <source>
        <dbReference type="Proteomes" id="UP000314294"/>
    </source>
</evidence>
<name>A0A4Z2IXW7_9TELE</name>
<evidence type="ECO:0008006" key="4">
    <source>
        <dbReference type="Google" id="ProtNLM"/>
    </source>
</evidence>
<dbReference type="EMBL" id="SRLO01000038">
    <property type="protein sequence ID" value="TNN82601.1"/>
    <property type="molecule type" value="Genomic_DNA"/>
</dbReference>
<keyword evidence="3" id="KW-1185">Reference proteome</keyword>
<gene>
    <name evidence="2" type="ORF">EYF80_007119</name>
</gene>
<protein>
    <recommendedName>
        <fullName evidence="4">Secreted protein</fullName>
    </recommendedName>
</protein>
<sequence length="101" mass="11384">MVRLLRLMIMMMMMMMRVDVDDDDDDDDDDDGDHSLRQRVMLGRNELSLPFLLMSRQTNCKNLRVVFAHEAAAASSGATGTGLLVAKRRPKAMTATRPVQD</sequence>
<evidence type="ECO:0000256" key="1">
    <source>
        <dbReference type="SAM" id="SignalP"/>
    </source>
</evidence>
<accession>A0A4Z2IXW7</accession>
<proteinExistence type="predicted"/>
<dbReference type="Proteomes" id="UP000314294">
    <property type="component" value="Unassembled WGS sequence"/>
</dbReference>
<organism evidence="2 3">
    <name type="scientific">Liparis tanakae</name>
    <name type="common">Tanaka's snailfish</name>
    <dbReference type="NCBI Taxonomy" id="230148"/>
    <lineage>
        <taxon>Eukaryota</taxon>
        <taxon>Metazoa</taxon>
        <taxon>Chordata</taxon>
        <taxon>Craniata</taxon>
        <taxon>Vertebrata</taxon>
        <taxon>Euteleostomi</taxon>
        <taxon>Actinopterygii</taxon>
        <taxon>Neopterygii</taxon>
        <taxon>Teleostei</taxon>
        <taxon>Neoteleostei</taxon>
        <taxon>Acanthomorphata</taxon>
        <taxon>Eupercaria</taxon>
        <taxon>Perciformes</taxon>
        <taxon>Cottioidei</taxon>
        <taxon>Cottales</taxon>
        <taxon>Liparidae</taxon>
        <taxon>Liparis</taxon>
    </lineage>
</organism>
<dbReference type="AlphaFoldDB" id="A0A4Z2IXW7"/>